<organism evidence="1 2">
    <name type="scientific">Paramagnetospirillum marisnigri</name>
    <dbReference type="NCBI Taxonomy" id="1285242"/>
    <lineage>
        <taxon>Bacteria</taxon>
        <taxon>Pseudomonadati</taxon>
        <taxon>Pseudomonadota</taxon>
        <taxon>Alphaproteobacteria</taxon>
        <taxon>Rhodospirillales</taxon>
        <taxon>Magnetospirillaceae</taxon>
        <taxon>Paramagnetospirillum</taxon>
    </lineage>
</organism>
<dbReference type="EMBL" id="LWQT01000020">
    <property type="protein sequence ID" value="OAN55286.1"/>
    <property type="molecule type" value="Genomic_DNA"/>
</dbReference>
<keyword evidence="2" id="KW-1185">Reference proteome</keyword>
<comment type="caution">
    <text evidence="1">The sequence shown here is derived from an EMBL/GenBank/DDBJ whole genome shotgun (WGS) entry which is preliminary data.</text>
</comment>
<accession>A0A178MX14</accession>
<sequence>MFFFVFIGFAIACVFEGSFFSREVRCKRLLEFDASRYEFLITPSFSKCCDDFLDQIHQKQMLRIHCCVPNCS</sequence>
<reference evidence="1 2" key="1">
    <citation type="submission" date="2016-04" db="EMBL/GenBank/DDBJ databases">
        <title>Draft genome sequence of freshwater magnetotactic bacteria Magnetospirillum marisnigri SP-1 and Magnetospirillum moscoviense BB-1.</title>
        <authorList>
            <person name="Koziaeva V."/>
            <person name="Dziuba M.V."/>
            <person name="Ivanov T.M."/>
            <person name="Kuznetsov B."/>
            <person name="Grouzdev D.S."/>
        </authorList>
    </citation>
    <scope>NUCLEOTIDE SEQUENCE [LARGE SCALE GENOMIC DNA]</scope>
    <source>
        <strain evidence="1 2">SP-1</strain>
    </source>
</reference>
<evidence type="ECO:0000313" key="1">
    <source>
        <dbReference type="EMBL" id="OAN55286.1"/>
    </source>
</evidence>
<name>A0A178MX14_9PROT</name>
<evidence type="ECO:0000313" key="2">
    <source>
        <dbReference type="Proteomes" id="UP000078428"/>
    </source>
</evidence>
<proteinExistence type="predicted"/>
<gene>
    <name evidence="1" type="ORF">A6A04_11565</name>
</gene>
<protein>
    <submittedName>
        <fullName evidence="1">Uncharacterized protein</fullName>
    </submittedName>
</protein>
<dbReference type="Proteomes" id="UP000078428">
    <property type="component" value="Unassembled WGS sequence"/>
</dbReference>
<dbReference type="AlphaFoldDB" id="A0A178MX14"/>